<gene>
    <name evidence="2" type="ORF">HDK90DRAFT_22372</name>
</gene>
<dbReference type="PANTHER" id="PTHR34180:SF1">
    <property type="entry name" value="BETA-ALANYL-DOPAMINE_CARCININE HYDROLASE"/>
    <property type="match status" value="1"/>
</dbReference>
<evidence type="ECO:0000259" key="1">
    <source>
        <dbReference type="Pfam" id="PF03417"/>
    </source>
</evidence>
<dbReference type="InterPro" id="IPR047794">
    <property type="entry name" value="C45_proenzyme-like"/>
</dbReference>
<dbReference type="Proteomes" id="UP001492380">
    <property type="component" value="Unassembled WGS sequence"/>
</dbReference>
<proteinExistence type="predicted"/>
<evidence type="ECO:0000313" key="3">
    <source>
        <dbReference type="Proteomes" id="UP001492380"/>
    </source>
</evidence>
<dbReference type="InterPro" id="IPR005079">
    <property type="entry name" value="Peptidase_C45_hydrolase"/>
</dbReference>
<dbReference type="Gene3D" id="1.10.10.2120">
    <property type="match status" value="1"/>
</dbReference>
<evidence type="ECO:0000313" key="2">
    <source>
        <dbReference type="EMBL" id="KAK8246838.1"/>
    </source>
</evidence>
<sequence length="367" mass="39603">MLRIHCEGTPYEIGYQHGSKASKLVRGSLDFYASMFHETAKLTWSQVQSTALEFLSYIQANCPDFLEEMRGIADGAGNGTALSDIIALNVRTEIAFGLFNDGCTMMAWHTTAASGSKKAFIAQNWDWRAGQAGNLVALTIKSPGKPVLHTLTEAGLLAKIGLNSNGVGVTLNAIRALGLSRNHLPTHLCLRTALESSSVKDFRATLNRLGGCAAACTIGVADPEEAVSLECSAYDVVALQTEALKSSPASSFVAHSNHYVVPHAQNVEERPYLDDSRPRLARIHGLCEGLAWGREEPSVSGLKVVFSDEKGKPFAINRGGDKEGDVVRNSENSVTLFNIIMDLMAKRAYVKVGRPTEGGEEFELGFE</sequence>
<name>A0ABR1Z367_9PEZI</name>
<organism evidence="2 3">
    <name type="scientific">Phyllosticta capitalensis</name>
    <dbReference type="NCBI Taxonomy" id="121624"/>
    <lineage>
        <taxon>Eukaryota</taxon>
        <taxon>Fungi</taxon>
        <taxon>Dikarya</taxon>
        <taxon>Ascomycota</taxon>
        <taxon>Pezizomycotina</taxon>
        <taxon>Dothideomycetes</taxon>
        <taxon>Dothideomycetes incertae sedis</taxon>
        <taxon>Botryosphaeriales</taxon>
        <taxon>Phyllostictaceae</taxon>
        <taxon>Phyllosticta</taxon>
    </lineage>
</organism>
<keyword evidence="3" id="KW-1185">Reference proteome</keyword>
<dbReference type="Pfam" id="PF03417">
    <property type="entry name" value="AAT"/>
    <property type="match status" value="1"/>
</dbReference>
<comment type="caution">
    <text evidence="2">The sequence shown here is derived from an EMBL/GenBank/DDBJ whole genome shotgun (WGS) entry which is preliminary data.</text>
</comment>
<reference evidence="2 3" key="1">
    <citation type="submission" date="2024-04" db="EMBL/GenBank/DDBJ databases">
        <title>Phyllosticta paracitricarpa is synonymous to the EU quarantine fungus P. citricarpa based on phylogenomic analyses.</title>
        <authorList>
            <consortium name="Lawrence Berkeley National Laboratory"/>
            <person name="Van Ingen-Buijs V.A."/>
            <person name="Van Westerhoven A.C."/>
            <person name="Haridas S."/>
            <person name="Skiadas P."/>
            <person name="Martin F."/>
            <person name="Groenewald J.Z."/>
            <person name="Crous P.W."/>
            <person name="Seidl M.F."/>
        </authorList>
    </citation>
    <scope>NUCLEOTIDE SEQUENCE [LARGE SCALE GENOMIC DNA]</scope>
    <source>
        <strain evidence="2 3">CBS 123374</strain>
    </source>
</reference>
<dbReference type="EMBL" id="JBBWRZ010000001">
    <property type="protein sequence ID" value="KAK8246838.1"/>
    <property type="molecule type" value="Genomic_DNA"/>
</dbReference>
<dbReference type="InterPro" id="IPR047801">
    <property type="entry name" value="Peptidase_C45"/>
</dbReference>
<protein>
    <submittedName>
        <fullName evidence="2">Isopenicillin-N N-acyltransferase</fullName>
    </submittedName>
</protein>
<dbReference type="Gene3D" id="3.60.60.10">
    <property type="entry name" value="Penicillin V Acylase, Chain A"/>
    <property type="match status" value="1"/>
</dbReference>
<feature type="domain" description="Peptidase C45 hydrolase" evidence="1">
    <location>
        <begin position="117"/>
        <end position="355"/>
    </location>
</feature>
<dbReference type="PANTHER" id="PTHR34180">
    <property type="entry name" value="PEPTIDASE C45"/>
    <property type="match status" value="1"/>
</dbReference>
<dbReference type="NCBIfam" id="NF040521">
    <property type="entry name" value="C45_proenzyme"/>
    <property type="match status" value="1"/>
</dbReference>
<accession>A0ABR1Z367</accession>